<dbReference type="AlphaFoldDB" id="A0A8H7YCL2"/>
<evidence type="ECO:0000313" key="2">
    <source>
        <dbReference type="EMBL" id="KAG5288771.1"/>
    </source>
</evidence>
<protein>
    <submittedName>
        <fullName evidence="2">Uncharacterized protein</fullName>
    </submittedName>
</protein>
<keyword evidence="1" id="KW-0472">Membrane</keyword>
<accession>A0A8H7YCL2</accession>
<keyword evidence="1" id="KW-0812">Transmembrane</keyword>
<gene>
    <name evidence="2" type="ORF">I7I52_12363</name>
</gene>
<evidence type="ECO:0000256" key="1">
    <source>
        <dbReference type="SAM" id="Phobius"/>
    </source>
</evidence>
<sequence>MPKEDMCMGFASCVVELSTSFFFSFLFFFFLFSFFFPILSSHKEGYSLAKCHGSQKGRKREGKGKGNKVKENLSIKNTTLSWGKPLSLSSVHYIGSSQLLVVVVVVRCVRGQRLDGQPPLGK</sequence>
<reference evidence="2 3" key="1">
    <citation type="submission" date="2021-01" db="EMBL/GenBank/DDBJ databases">
        <title>Chromosome-level genome assembly of a human fungal pathogen reveals clustering of transcriptionally co-regulated genes.</title>
        <authorList>
            <person name="Voorhies M."/>
            <person name="Cohen S."/>
            <person name="Shea T.P."/>
            <person name="Petrus S."/>
            <person name="Munoz J.F."/>
            <person name="Poplawski S."/>
            <person name="Goldman W.E."/>
            <person name="Michael T."/>
            <person name="Cuomo C.A."/>
            <person name="Sil A."/>
            <person name="Beyhan S."/>
        </authorList>
    </citation>
    <scope>NUCLEOTIDE SEQUENCE [LARGE SCALE GENOMIC DNA]</scope>
    <source>
        <strain evidence="2 3">G184AR</strain>
    </source>
</reference>
<dbReference type="EMBL" id="JAEVHI010000006">
    <property type="protein sequence ID" value="KAG5288771.1"/>
    <property type="molecule type" value="Genomic_DNA"/>
</dbReference>
<dbReference type="Proteomes" id="UP000670092">
    <property type="component" value="Unassembled WGS sequence"/>
</dbReference>
<feature type="transmembrane region" description="Helical" evidence="1">
    <location>
        <begin position="21"/>
        <end position="39"/>
    </location>
</feature>
<keyword evidence="1" id="KW-1133">Transmembrane helix</keyword>
<organism evidence="2 3">
    <name type="scientific">Ajellomyces capsulatus</name>
    <name type="common">Darling's disease fungus</name>
    <name type="synonym">Histoplasma capsulatum</name>
    <dbReference type="NCBI Taxonomy" id="5037"/>
    <lineage>
        <taxon>Eukaryota</taxon>
        <taxon>Fungi</taxon>
        <taxon>Dikarya</taxon>
        <taxon>Ascomycota</taxon>
        <taxon>Pezizomycotina</taxon>
        <taxon>Eurotiomycetes</taxon>
        <taxon>Eurotiomycetidae</taxon>
        <taxon>Onygenales</taxon>
        <taxon>Ajellomycetaceae</taxon>
        <taxon>Histoplasma</taxon>
    </lineage>
</organism>
<name>A0A8H7YCL2_AJECA</name>
<proteinExistence type="predicted"/>
<comment type="caution">
    <text evidence="2">The sequence shown here is derived from an EMBL/GenBank/DDBJ whole genome shotgun (WGS) entry which is preliminary data.</text>
</comment>
<dbReference type="VEuPathDB" id="FungiDB:I7I52_12363"/>
<evidence type="ECO:0000313" key="3">
    <source>
        <dbReference type="Proteomes" id="UP000670092"/>
    </source>
</evidence>